<evidence type="ECO:0000313" key="2">
    <source>
        <dbReference type="EMBL" id="SOY30120.1"/>
    </source>
</evidence>
<dbReference type="AlphaFoldDB" id="A0A2K4ZI25"/>
<organism evidence="2 3">
    <name type="scientific">Acetatifactor muris</name>
    <dbReference type="NCBI Taxonomy" id="879566"/>
    <lineage>
        <taxon>Bacteria</taxon>
        <taxon>Bacillati</taxon>
        <taxon>Bacillota</taxon>
        <taxon>Clostridia</taxon>
        <taxon>Lachnospirales</taxon>
        <taxon>Lachnospiraceae</taxon>
        <taxon>Acetatifactor</taxon>
    </lineage>
</organism>
<keyword evidence="1" id="KW-1133">Transmembrane helix</keyword>
<dbReference type="Proteomes" id="UP000236311">
    <property type="component" value="Unassembled WGS sequence"/>
</dbReference>
<feature type="transmembrane region" description="Helical" evidence="1">
    <location>
        <begin position="394"/>
        <end position="410"/>
    </location>
</feature>
<protein>
    <recommendedName>
        <fullName evidence="4">Glycosyltransferase RgtA/B/C/D-like domain-containing protein</fullName>
    </recommendedName>
</protein>
<dbReference type="RefSeq" id="WP_172455132.1">
    <property type="nucleotide sequence ID" value="NZ_JANJZD010000013.1"/>
</dbReference>
<evidence type="ECO:0000256" key="1">
    <source>
        <dbReference type="SAM" id="Phobius"/>
    </source>
</evidence>
<feature type="transmembrane region" description="Helical" evidence="1">
    <location>
        <begin position="221"/>
        <end position="241"/>
    </location>
</feature>
<feature type="transmembrane region" description="Helical" evidence="1">
    <location>
        <begin position="293"/>
        <end position="315"/>
    </location>
</feature>
<evidence type="ECO:0000313" key="3">
    <source>
        <dbReference type="Proteomes" id="UP000236311"/>
    </source>
</evidence>
<evidence type="ECO:0008006" key="4">
    <source>
        <dbReference type="Google" id="ProtNLM"/>
    </source>
</evidence>
<reference evidence="2 3" key="1">
    <citation type="submission" date="2018-01" db="EMBL/GenBank/DDBJ databases">
        <authorList>
            <person name="Gaut B.S."/>
            <person name="Morton B.R."/>
            <person name="Clegg M.T."/>
            <person name="Duvall M.R."/>
        </authorList>
    </citation>
    <scope>NUCLEOTIDE SEQUENCE [LARGE SCALE GENOMIC DNA]</scope>
    <source>
        <strain evidence="2">GP69</strain>
    </source>
</reference>
<feature type="transmembrane region" description="Helical" evidence="1">
    <location>
        <begin position="21"/>
        <end position="47"/>
    </location>
</feature>
<proteinExistence type="predicted"/>
<keyword evidence="1" id="KW-0472">Membrane</keyword>
<dbReference type="EMBL" id="OFSM01000014">
    <property type="protein sequence ID" value="SOY30120.1"/>
    <property type="molecule type" value="Genomic_DNA"/>
</dbReference>
<feature type="transmembrane region" description="Helical" evidence="1">
    <location>
        <begin position="151"/>
        <end position="175"/>
    </location>
</feature>
<feature type="transmembrane region" description="Helical" evidence="1">
    <location>
        <begin position="113"/>
        <end position="131"/>
    </location>
</feature>
<sequence>MEKIVVWWKEDNRGITLVKALLLAALPVFCCLVYCAAQGFTIGQVYLPVSEWNDELFYYKQVEGIIHYGYPQGYFGFNESHALKLSFAAWSPVLVFPWIIWGLIFGWNLMSPIYCNIFLMALCCFLFVWLVRPAWKQLGVLALLFCLYTPFVRYMLSVMPEVICFSMLIIFYSLAVNYLRREKGYKLVLLFLLAATMTLMRPYLALFLLLPAFLWIRKSRWKGAAGAFAVLTAVVGVYACIKHYLGAEYFAPLFFTDWASAFFEQGLWGGIRFTLGKLFYMGRDFLNHMRQGFSTGLASGAFFVCHLVCMMVLTVQSVRDWYRLRKGAWKLENEEKEMKIQFIIQAHLAFCFFSMLFALLLMYKLTEGSKHLLTFIAAAIFLIALMETKFYKKAAVLGVTFAYFFFYMGLDPYDYQVPFVQEERLASLEVWDNTLSGRLELKEENVPNYENVVIWVFNDTVEGINVNTQWQLLYALPEGFGISCCMPGYVLEHFDTLQSRYLCVVPGGPVEEKCIQAGYDKIVEQENAVLYQRY</sequence>
<accession>A0A2K4ZI25</accession>
<feature type="transmembrane region" description="Helical" evidence="1">
    <location>
        <begin position="342"/>
        <end position="363"/>
    </location>
</feature>
<feature type="transmembrane region" description="Helical" evidence="1">
    <location>
        <begin position="87"/>
        <end position="106"/>
    </location>
</feature>
<name>A0A2K4ZI25_9FIRM</name>
<gene>
    <name evidence="2" type="ORF">AMURIS_02843</name>
</gene>
<keyword evidence="1" id="KW-0812">Transmembrane</keyword>
<feature type="transmembrane region" description="Helical" evidence="1">
    <location>
        <begin position="369"/>
        <end position="387"/>
    </location>
</feature>
<feature type="transmembrane region" description="Helical" evidence="1">
    <location>
        <begin position="253"/>
        <end position="273"/>
    </location>
</feature>
<keyword evidence="3" id="KW-1185">Reference proteome</keyword>
<feature type="transmembrane region" description="Helical" evidence="1">
    <location>
        <begin position="187"/>
        <end position="215"/>
    </location>
</feature>